<protein>
    <submittedName>
        <fullName evidence="1">Oxidoreductase</fullName>
    </submittedName>
</protein>
<evidence type="ECO:0000313" key="2">
    <source>
        <dbReference type="Proteomes" id="UP000249057"/>
    </source>
</evidence>
<evidence type="ECO:0000313" key="1">
    <source>
        <dbReference type="EMBL" id="RAH47139.1"/>
    </source>
</evidence>
<reference evidence="1" key="1">
    <citation type="submission" date="2018-02" db="EMBL/GenBank/DDBJ databases">
        <title>The genomes of Aspergillus section Nigri reveals drivers in fungal speciation.</title>
        <authorList>
            <consortium name="DOE Joint Genome Institute"/>
            <person name="Vesth T.C."/>
            <person name="Nybo J."/>
            <person name="Theobald S."/>
            <person name="Brandl J."/>
            <person name="Frisvad J.C."/>
            <person name="Nielsen K.F."/>
            <person name="Lyhne E.K."/>
            <person name="Kogle M.E."/>
            <person name="Kuo A."/>
            <person name="Riley R."/>
            <person name="Clum A."/>
            <person name="Nolan M."/>
            <person name="Lipzen A."/>
            <person name="Salamov A."/>
            <person name="Henrissat B."/>
            <person name="Wiebenga A."/>
            <person name="De vries R.P."/>
            <person name="Grigoriev I.V."/>
            <person name="Mortensen U.H."/>
            <person name="Andersen M.R."/>
            <person name="Baker S.E."/>
        </authorList>
    </citation>
    <scope>NUCLEOTIDE SEQUENCE</scope>
    <source>
        <strain evidence="1">CBS 621.78</strain>
    </source>
</reference>
<name>A0ACD1GCY7_9EURO</name>
<proteinExistence type="predicted"/>
<organism evidence="1 2">
    <name type="scientific">Aspergillus brunneoviolaceus CBS 621.78</name>
    <dbReference type="NCBI Taxonomy" id="1450534"/>
    <lineage>
        <taxon>Eukaryota</taxon>
        <taxon>Fungi</taxon>
        <taxon>Dikarya</taxon>
        <taxon>Ascomycota</taxon>
        <taxon>Pezizomycotina</taxon>
        <taxon>Eurotiomycetes</taxon>
        <taxon>Eurotiomycetidae</taxon>
        <taxon>Eurotiales</taxon>
        <taxon>Aspergillaceae</taxon>
        <taxon>Aspergillus</taxon>
        <taxon>Aspergillus subgen. Circumdati</taxon>
    </lineage>
</organism>
<dbReference type="Proteomes" id="UP000249057">
    <property type="component" value="Unassembled WGS sequence"/>
</dbReference>
<sequence>MTISNNATTDTVEFPPELPIAQLHTIDLGRLQAGDEDEAQRLLDASRKDGVFYLNLASAQKEIVPVLDSIYELSNGLFSLPLEEKCRYDVDRLGKMKCNGYKPLGRNFGGLEGKRDGFETYVIPKNGILSLDNQRDFPRPPLIDHYMNTLQQFTTFVNTTSQTIFDKLSHSLELPETGNLKLLHRPSAPSPDIIRLLKYHPQPAEQRGVPHAAHTDMGTLTFLFTRQPGLQIQNPGEEIWRWVLPREGHAIVNLGDGLSLLTNGYLQSCVHRVGPLPGRAMPTRYSFAYMVRPENQTVMTAPQTGCIPARDPDATVLTAQEWLEKKYSVLRLDARPDDLISFQDAGEDSEIGGSLVAFSLISRETLCMLYLR</sequence>
<gene>
    <name evidence="1" type="ORF">BO95DRAFT_481185</name>
</gene>
<dbReference type="EMBL" id="KZ825332">
    <property type="protein sequence ID" value="RAH47139.1"/>
    <property type="molecule type" value="Genomic_DNA"/>
</dbReference>
<accession>A0ACD1GCY7</accession>
<keyword evidence="2" id="KW-1185">Reference proteome</keyword>